<dbReference type="RefSeq" id="WP_309849548.1">
    <property type="nucleotide sequence ID" value="NZ_BAAAIU010000022.1"/>
</dbReference>
<protein>
    <submittedName>
        <fullName evidence="1">Uncharacterized protein</fullName>
    </submittedName>
</protein>
<proteinExistence type="predicted"/>
<dbReference type="Proteomes" id="UP001247307">
    <property type="component" value="Unassembled WGS sequence"/>
</dbReference>
<dbReference type="EMBL" id="JAVDUI010000001">
    <property type="protein sequence ID" value="MDR6891592.1"/>
    <property type="molecule type" value="Genomic_DNA"/>
</dbReference>
<accession>A0AAE4C5Z7</accession>
<keyword evidence="2" id="KW-1185">Reference proteome</keyword>
<name>A0AAE4C5Z7_9MICC</name>
<evidence type="ECO:0000313" key="1">
    <source>
        <dbReference type="EMBL" id="MDR6891592.1"/>
    </source>
</evidence>
<organism evidence="1 2">
    <name type="scientific">Falsarthrobacter nasiphocae</name>
    <dbReference type="NCBI Taxonomy" id="189863"/>
    <lineage>
        <taxon>Bacteria</taxon>
        <taxon>Bacillati</taxon>
        <taxon>Actinomycetota</taxon>
        <taxon>Actinomycetes</taxon>
        <taxon>Micrococcales</taxon>
        <taxon>Micrococcaceae</taxon>
        <taxon>Falsarthrobacter</taxon>
    </lineage>
</organism>
<sequence>MAPVNSPAELRVRAVGLVMDKINETPGLPETSACRNVGEQLVIWLFAVEGVVGGWGAGLE</sequence>
<gene>
    <name evidence="1" type="ORF">J2S35_000532</name>
</gene>
<reference evidence="1" key="1">
    <citation type="submission" date="2023-07" db="EMBL/GenBank/DDBJ databases">
        <title>Sequencing the genomes of 1000 actinobacteria strains.</title>
        <authorList>
            <person name="Klenk H.-P."/>
        </authorList>
    </citation>
    <scope>NUCLEOTIDE SEQUENCE</scope>
    <source>
        <strain evidence="1">DSM 13988</strain>
    </source>
</reference>
<dbReference type="AlphaFoldDB" id="A0AAE4C5Z7"/>
<evidence type="ECO:0000313" key="2">
    <source>
        <dbReference type="Proteomes" id="UP001247307"/>
    </source>
</evidence>
<comment type="caution">
    <text evidence="1">The sequence shown here is derived from an EMBL/GenBank/DDBJ whole genome shotgun (WGS) entry which is preliminary data.</text>
</comment>